<name>A0A0W1ADD8_9GAMM</name>
<dbReference type="RefSeq" id="WP_058480120.1">
    <property type="nucleotide sequence ID" value="NZ_CAAAIQ010000007.1"/>
</dbReference>
<sequence length="641" mass="74822">MVVQDILDFINQLQSQHSLPFFDKTYLNELITYFKERSSIEKLTEQDIEFLKVRFAHRWFSVADGEYDYCRRPGEVNQYWIELAHKLAKITGKTYLQILFPTVENTIDFNNFTSLIETAHPENLYLGYGGKALFRKRGLCEHLIKESKYLLSTSRNFKKFSPVTIDELMRLKWNNKRKAEFSISGEIFFNFWDFLQKKVFPHLQSKGNMPIQSLIGLYELVGLYYSYKSRNEEFSEFKRLVHQFLTSIYRLDLNQLNYLYGIQLNKNKDECYLFEFLIDIYAASTYGIDEQMQAIANWLYRYNPIFVMPAIEQSPSQSSADPIAQATSGWRIMKKPRSLETQIIDVKLLLISLLVGEFETSPFGSSSIHFWDTSNKVFSNGADIFNHLMPNVLSNNTNKLLSNYSAVLNNKVVKHQKSCSVYYWLTEYQSTKQWYKCVEQGELNKLGIYWFDPELLMHALVKSAAHDSALKGKIDFFLDALVHTYAQKEKDHIIQFRVNLLFAQFLKKCEPHERKNVLMLIELHSGMDYKSNFLKNCVFHVIHRLNPNHFTTGIANGHALFSTFNWPDPDSLISKCPQKSVGDAIDEMKSVVHSHEKSFNERTYKRITSYLSLMSRPILTFDEMEEAKQTGRALDYLGAPT</sequence>
<keyword evidence="2" id="KW-1185">Reference proteome</keyword>
<comment type="caution">
    <text evidence="1">The sequence shown here is derived from an EMBL/GenBank/DDBJ whole genome shotgun (WGS) entry which is preliminary data.</text>
</comment>
<dbReference type="EMBL" id="LNZB01000036">
    <property type="protein sequence ID" value="KTD79346.1"/>
    <property type="molecule type" value="Genomic_DNA"/>
</dbReference>
<gene>
    <name evidence="1" type="ORF">Lwal_1418</name>
</gene>
<dbReference type="PATRIC" id="fig|66969.6.peg.1553"/>
<dbReference type="STRING" id="66969.Lwal_1418"/>
<proteinExistence type="predicted"/>
<evidence type="ECO:0000313" key="1">
    <source>
        <dbReference type="EMBL" id="KTD79346.1"/>
    </source>
</evidence>
<dbReference type="AlphaFoldDB" id="A0A0W1ADD8"/>
<evidence type="ECO:0000313" key="2">
    <source>
        <dbReference type="Proteomes" id="UP000054729"/>
    </source>
</evidence>
<accession>A0A0W1ADD8</accession>
<reference evidence="1 2" key="1">
    <citation type="submission" date="2015-11" db="EMBL/GenBank/DDBJ databases">
        <title>Genomic analysis of 38 Legionella species identifies large and diverse effector repertoires.</title>
        <authorList>
            <person name="Burstein D."/>
            <person name="Amaro F."/>
            <person name="Zusman T."/>
            <person name="Lifshitz Z."/>
            <person name="Cohen O."/>
            <person name="Gilbert J.A."/>
            <person name="Pupko T."/>
            <person name="Shuman H.A."/>
            <person name="Segal G."/>
        </authorList>
    </citation>
    <scope>NUCLEOTIDE SEQUENCE [LARGE SCALE GENOMIC DNA]</scope>
    <source>
        <strain evidence="1 2">ATCC 51914</strain>
    </source>
</reference>
<organism evidence="1 2">
    <name type="scientific">Legionella waltersii</name>
    <dbReference type="NCBI Taxonomy" id="66969"/>
    <lineage>
        <taxon>Bacteria</taxon>
        <taxon>Pseudomonadati</taxon>
        <taxon>Pseudomonadota</taxon>
        <taxon>Gammaproteobacteria</taxon>
        <taxon>Legionellales</taxon>
        <taxon>Legionellaceae</taxon>
        <taxon>Legionella</taxon>
    </lineage>
</organism>
<protein>
    <submittedName>
        <fullName evidence="1">Uncharacterized protein</fullName>
    </submittedName>
</protein>
<dbReference type="OrthoDB" id="5631790at2"/>
<dbReference type="Proteomes" id="UP000054729">
    <property type="component" value="Unassembled WGS sequence"/>
</dbReference>